<feature type="domain" description="SRCR" evidence="3">
    <location>
        <begin position="84"/>
        <end position="130"/>
    </location>
</feature>
<evidence type="ECO:0000259" key="3">
    <source>
        <dbReference type="PROSITE" id="PS50287"/>
    </source>
</evidence>
<evidence type="ECO:0000256" key="1">
    <source>
        <dbReference type="ARBA" id="ARBA00023157"/>
    </source>
</evidence>
<accession>A0A915IRR6</accession>
<name>A0A915IRR6_ROMCU</name>
<dbReference type="WBParaSite" id="nRc.2.0.1.t16717-RA">
    <property type="protein sequence ID" value="nRc.2.0.1.t16717-RA"/>
    <property type="gene ID" value="nRc.2.0.1.g16717"/>
</dbReference>
<keyword evidence="1" id="KW-1015">Disulfide bond</keyword>
<dbReference type="InterPro" id="IPR036772">
    <property type="entry name" value="SRCR-like_dom_sf"/>
</dbReference>
<protein>
    <submittedName>
        <fullName evidence="5">SRCR domain-containing protein</fullName>
    </submittedName>
</protein>
<evidence type="ECO:0000256" key="2">
    <source>
        <dbReference type="PROSITE-ProRule" id="PRU00196"/>
    </source>
</evidence>
<comment type="caution">
    <text evidence="2">Lacks conserved residue(s) required for the propagation of feature annotation.</text>
</comment>
<dbReference type="Gene3D" id="3.10.250.10">
    <property type="entry name" value="SRCR-like domain"/>
    <property type="match status" value="1"/>
</dbReference>
<dbReference type="InterPro" id="IPR001190">
    <property type="entry name" value="SRCR"/>
</dbReference>
<sequence length="130" mass="14740">MIKKISAKKLANVTFKRERKREYTSFLTFGCDLQSSPSTSNATLFVLLCRIVDGQSLYNVNKNLIIDSNLVGESSGESFSRQKVRLRGVDRKFAAGRLEIYFDGKWNLVCEKFFTLADADVACAWLGFHK</sequence>
<dbReference type="Pfam" id="PF00530">
    <property type="entry name" value="SRCR"/>
    <property type="match status" value="1"/>
</dbReference>
<dbReference type="GO" id="GO:0016020">
    <property type="term" value="C:membrane"/>
    <property type="evidence" value="ECO:0007669"/>
    <property type="project" value="InterPro"/>
</dbReference>
<dbReference type="Proteomes" id="UP000887565">
    <property type="component" value="Unplaced"/>
</dbReference>
<evidence type="ECO:0000313" key="4">
    <source>
        <dbReference type="Proteomes" id="UP000887565"/>
    </source>
</evidence>
<proteinExistence type="predicted"/>
<evidence type="ECO:0000313" key="5">
    <source>
        <dbReference type="WBParaSite" id="nRc.2.0.1.t16717-RA"/>
    </source>
</evidence>
<reference evidence="5" key="1">
    <citation type="submission" date="2022-11" db="UniProtKB">
        <authorList>
            <consortium name="WormBaseParasite"/>
        </authorList>
    </citation>
    <scope>IDENTIFICATION</scope>
</reference>
<dbReference type="SUPFAM" id="SSF56487">
    <property type="entry name" value="SRCR-like"/>
    <property type="match status" value="1"/>
</dbReference>
<dbReference type="AlphaFoldDB" id="A0A915IRR6"/>
<dbReference type="PROSITE" id="PS50287">
    <property type="entry name" value="SRCR_2"/>
    <property type="match status" value="1"/>
</dbReference>
<organism evidence="4 5">
    <name type="scientific">Romanomermis culicivorax</name>
    <name type="common">Nematode worm</name>
    <dbReference type="NCBI Taxonomy" id="13658"/>
    <lineage>
        <taxon>Eukaryota</taxon>
        <taxon>Metazoa</taxon>
        <taxon>Ecdysozoa</taxon>
        <taxon>Nematoda</taxon>
        <taxon>Enoplea</taxon>
        <taxon>Dorylaimia</taxon>
        <taxon>Mermithida</taxon>
        <taxon>Mermithoidea</taxon>
        <taxon>Mermithidae</taxon>
        <taxon>Romanomermis</taxon>
    </lineage>
</organism>
<keyword evidence="4" id="KW-1185">Reference proteome</keyword>